<dbReference type="GO" id="GO:0140662">
    <property type="term" value="F:ATP-dependent protein folding chaperone"/>
    <property type="evidence" value="ECO:0007669"/>
    <property type="project" value="InterPro"/>
</dbReference>
<organism evidence="7">
    <name type="scientific">Thrips palmi</name>
    <name type="common">Melon thrips</name>
    <dbReference type="NCBI Taxonomy" id="161013"/>
    <lineage>
        <taxon>Eukaryota</taxon>
        <taxon>Metazoa</taxon>
        <taxon>Ecdysozoa</taxon>
        <taxon>Arthropoda</taxon>
        <taxon>Hexapoda</taxon>
        <taxon>Insecta</taxon>
        <taxon>Pterygota</taxon>
        <taxon>Neoptera</taxon>
        <taxon>Paraneoptera</taxon>
        <taxon>Thysanoptera</taxon>
        <taxon>Terebrantia</taxon>
        <taxon>Thripoidea</taxon>
        <taxon>Thripidae</taxon>
        <taxon>Thrips</taxon>
    </lineage>
</organism>
<dbReference type="GO" id="GO:0005524">
    <property type="term" value="F:ATP binding"/>
    <property type="evidence" value="ECO:0007669"/>
    <property type="project" value="UniProtKB-KW"/>
</dbReference>
<dbReference type="PRINTS" id="PR00301">
    <property type="entry name" value="HEATSHOCK70"/>
</dbReference>
<dbReference type="GO" id="GO:0030968">
    <property type="term" value="P:endoplasmic reticulum unfolded protein response"/>
    <property type="evidence" value="ECO:0007669"/>
    <property type="project" value="TreeGrafter"/>
</dbReference>
<proteinExistence type="inferred from homology"/>
<reference evidence="7" key="1">
    <citation type="submission" date="2025-08" db="UniProtKB">
        <authorList>
            <consortium name="RefSeq"/>
        </authorList>
    </citation>
    <scope>IDENTIFICATION</scope>
    <source>
        <tissue evidence="7">Total insect</tissue>
    </source>
</reference>
<evidence type="ECO:0000313" key="7">
    <source>
        <dbReference type="RefSeq" id="XP_034245803.1"/>
    </source>
</evidence>
<dbReference type="KEGG" id="tpal:117647926"/>
<dbReference type="InterPro" id="IPR013126">
    <property type="entry name" value="Hsp_70_fam"/>
</dbReference>
<evidence type="ECO:0000256" key="4">
    <source>
        <dbReference type="SAM" id="Coils"/>
    </source>
</evidence>
<protein>
    <submittedName>
        <fullName evidence="7">Uncharacterized protein LOC117647926</fullName>
    </submittedName>
</protein>
<keyword evidence="6" id="KW-1185">Reference proteome</keyword>
<dbReference type="Gene3D" id="3.90.640.10">
    <property type="entry name" value="Actin, Chain A, domain 4"/>
    <property type="match status" value="1"/>
</dbReference>
<feature type="coiled-coil region" evidence="4">
    <location>
        <begin position="986"/>
        <end position="1023"/>
    </location>
</feature>
<evidence type="ECO:0000256" key="2">
    <source>
        <dbReference type="ARBA" id="ARBA00022741"/>
    </source>
</evidence>
<dbReference type="Gene3D" id="1.20.1270.10">
    <property type="match status" value="1"/>
</dbReference>
<dbReference type="PANTHER" id="PTHR45639">
    <property type="entry name" value="HSC70CB, ISOFORM G-RELATED"/>
    <property type="match status" value="1"/>
</dbReference>
<accession>A0A6P8Z049</accession>
<feature type="region of interest" description="Disordered" evidence="5">
    <location>
        <begin position="1"/>
        <end position="22"/>
    </location>
</feature>
<evidence type="ECO:0000256" key="3">
    <source>
        <dbReference type="ARBA" id="ARBA00022840"/>
    </source>
</evidence>
<keyword evidence="2" id="KW-0547">Nucleotide-binding</keyword>
<dbReference type="PANTHER" id="PTHR45639:SF34">
    <property type="entry name" value="CHAPERONE PROTEIN DNAK"/>
    <property type="match status" value="1"/>
</dbReference>
<dbReference type="Gene3D" id="3.30.30.30">
    <property type="match status" value="1"/>
</dbReference>
<evidence type="ECO:0000256" key="1">
    <source>
        <dbReference type="ARBA" id="ARBA00007381"/>
    </source>
</evidence>
<keyword evidence="3" id="KW-0067">ATP-binding</keyword>
<dbReference type="RefSeq" id="XP_034245803.1">
    <property type="nucleotide sequence ID" value="XM_034389912.1"/>
</dbReference>
<gene>
    <name evidence="7" type="primary">LOC117647926</name>
</gene>
<evidence type="ECO:0000313" key="6">
    <source>
        <dbReference type="Proteomes" id="UP000515158"/>
    </source>
</evidence>
<dbReference type="GeneID" id="117647926"/>
<feature type="coiled-coil region" evidence="4">
    <location>
        <begin position="680"/>
        <end position="710"/>
    </location>
</feature>
<keyword evidence="4" id="KW-0175">Coiled coil</keyword>
<dbReference type="SUPFAM" id="SSF53067">
    <property type="entry name" value="Actin-like ATPase domain"/>
    <property type="match status" value="2"/>
</dbReference>
<dbReference type="GO" id="GO:0034663">
    <property type="term" value="C:endoplasmic reticulum chaperone complex"/>
    <property type="evidence" value="ECO:0007669"/>
    <property type="project" value="TreeGrafter"/>
</dbReference>
<comment type="similarity">
    <text evidence="1">Belongs to the heat shock protein 70 family.</text>
</comment>
<dbReference type="InterPro" id="IPR029048">
    <property type="entry name" value="HSP70_C_sf"/>
</dbReference>
<name>A0A6P8Z049_THRPL</name>
<evidence type="ECO:0000256" key="5">
    <source>
        <dbReference type="SAM" id="MobiDB-lite"/>
    </source>
</evidence>
<dbReference type="InterPro" id="IPR043129">
    <property type="entry name" value="ATPase_NBD"/>
</dbReference>
<dbReference type="Gene3D" id="3.30.420.40">
    <property type="match status" value="2"/>
</dbReference>
<dbReference type="Pfam" id="PF00012">
    <property type="entry name" value="HSP70"/>
    <property type="match status" value="1"/>
</dbReference>
<dbReference type="Proteomes" id="UP000515158">
    <property type="component" value="Unplaced"/>
</dbReference>
<dbReference type="InParanoid" id="A0A6P8Z049"/>
<sequence length="1633" mass="183021">MSYPALSVSLGPPPPPPRAPAQAQAQAAEERREASGSGTVIGIDFGTTNMVVAALVDDDVEILSNDIGARTTPSCVHVLVPDGPQTRGLSTRRACEERQTGEAALRLAVTDPDKTLRNVKRVIGRSYRSVMTDPAKPLMGPIRLAPGVGDSVRIRLGFAELCPEEVVGSLLLELRKFAESQLNHEVRRAVMAVPSYFNIAQRQAIIDAARLAGLNTVQLVNETTAAALAYARDREDEKNVVVVDVGGGGGAVSVVRVKEGAVWVVCTSMKRLPGGEDIDSQMMMYLRQVIKQEHGKEVRDLRSAEILRSCWEKSKQKLSRIPQVELSTYLPGPDLEFKHIISRAQFEKECQGLFGEIIHAIRDIAVTGMNALAVQEYDSVVLVGGSTRIPVLRNEINRMFPNKVHKALNPDEAVAQGAALLAAGTVRLEREVLGLNTWITMGDTSYTRPCATVLGLKSTIERRPLTRMTYQRHRYNFSVEQASPYDKDALITIYDDQNGCPVKLHFDMSGTLNCYDADGALMYFTPRFCLDKSRLNMLQRKIERQLHSDKSELERTQAKNSLENFIRDELSKELIHDKSLEEEQKLKGHCKEVLDQISVDPNMPKERANDALSYLSSLRIEIDNARHLAAVEVQKKELREAISNYLAELLRIEVCEDDPAFDLTSKLRPAWLEDQEWLLAHGEEASLQELEQRAARLKQAVADVEAVREERRLQAKAKLASCVDALKISLESADDLLGFNDEKLKQDMNNMLSKCLETTAWLERHPNAQITDYECQLKHLAPHEKHWNELSQKLFKIALEQKLKDVMAQCPNDEDWCTRYSEKFISVKSWLDSKLQVASTEELRQKLLYVRKEAAMFAKDFEQNRLGLLEKLKTKLHSLLSMQTSSDMPCFPLALQLQSYCRSLNIWVEEHPAPTREEISEHLTDLNKRAAEFKRDQTRTRRKNLRTQLCQLVRGITFRKVHENDIVRDLEHSLQALCSNNYVVVLADEKLNSDQLESYLNEVREKEKEIKEEREKRTAARDSLQKALDLVMKEGNLELVAPFYEWIQSHPAVPADEFDMRRLHVLGEAGITALSCRPTKLEKAMPQISPPLDENVSKSDDGTGVEVKCELLSQISNTDENDNTCEKESKVDKVISDIRVMTLMSTLWDRAQTDPLGWAVTVAFLPAKLLESQLEVLRSLSTALAVEILRVAQVGGGMALLVDRRQSEARCLLSLSVRYLDERGKPVERLLVVRLAQICSSDGEALAQSFLALCERAQVHWQAILVGVSAEAAGPEGRAFVQCLQALSPAPIEDLVNAAVPLEDRVALACYARLREKHTYQVAVQFFSTMDMLRSLFAVDSPWFPLLRETCASLSQEDLDPWATYSSAIAFVSAEREGIVKALHELANVEGRHYQVVAVLTDALSLSSQDNGFNICLASFRNLFAEAAKFFGQAGLPTFFNLEHAGLLAENPFPSVEAVLEQLVRPVRRLVAGRVWSMEKERDMCCVVSTCVEVTAQAMERARQQMVHVADILNHPVSEAAGPSVFGNDFTLEIQQLGLEHAGKYRNLYSALGGVTLEDFQARFPHLHRHVVRALVAPVLPAYDRKSTEQLRDVFQRTASCPADRVGDFAMLVANEKSTPTMSEAVRILNHRL</sequence>